<sequence>MQGKATDADWAMIPREDIAILGMEDPQSGEEIGFVIQMAAVGRDGDGAETQPRELLHALGLGQTFSYDPVTGGLVLRIPTPTAGPLAQIPPKPSRKNYVEGEMRWLWSLLGRRVAEETYDDMADPDPVELQALDDGTFEFEPDFSDDDDPASNAVGYVGGFRVAVELETIAPMTPERVNRPRTFWPMHCPGAVTIARDAEGGAPDKVALRIVGQSQTRSLDHSSVLLGQVIGTTDPLSNGSFLSHWFGERPALAGAEFTLVTISTGPEAEALAGAKFARLKEDSEALADYVDNAAKALEADPDRPAKPISLCEIPLPLKLLK</sequence>
<name>A0A345YBK6_9SPHN</name>
<protein>
    <submittedName>
        <fullName evidence="1">Uncharacterized protein</fullName>
    </submittedName>
</protein>
<reference evidence="2" key="1">
    <citation type="submission" date="2018-07" db="EMBL/GenBank/DDBJ databases">
        <title>Genome sequence of Erythrobacter strain YH-07, an antagonistic bacterium isolated from Yellow Sea.</title>
        <authorList>
            <person name="Tang T."/>
            <person name="Liu Q."/>
            <person name="Sun X."/>
        </authorList>
    </citation>
    <scope>NUCLEOTIDE SEQUENCE [LARGE SCALE GENOMIC DNA]</scope>
    <source>
        <strain evidence="2">YH-07</strain>
    </source>
</reference>
<proteinExistence type="predicted"/>
<evidence type="ECO:0000313" key="1">
    <source>
        <dbReference type="EMBL" id="AXK41308.1"/>
    </source>
</evidence>
<dbReference type="AlphaFoldDB" id="A0A345YBK6"/>
<dbReference type="KEGG" id="err:DVR09_02275"/>
<evidence type="ECO:0000313" key="2">
    <source>
        <dbReference type="Proteomes" id="UP000254508"/>
    </source>
</evidence>
<keyword evidence="2" id="KW-1185">Reference proteome</keyword>
<dbReference type="Proteomes" id="UP000254508">
    <property type="component" value="Chromosome"/>
</dbReference>
<organism evidence="1 2">
    <name type="scientific">Erythrobacter aureus</name>
    <dbReference type="NCBI Taxonomy" id="2182384"/>
    <lineage>
        <taxon>Bacteria</taxon>
        <taxon>Pseudomonadati</taxon>
        <taxon>Pseudomonadota</taxon>
        <taxon>Alphaproteobacteria</taxon>
        <taxon>Sphingomonadales</taxon>
        <taxon>Erythrobacteraceae</taxon>
        <taxon>Erythrobacter/Porphyrobacter group</taxon>
        <taxon>Erythrobacter</taxon>
    </lineage>
</organism>
<gene>
    <name evidence="1" type="ORF">DVR09_02275</name>
</gene>
<accession>A0A345YBK6</accession>
<dbReference type="EMBL" id="CP031357">
    <property type="protein sequence ID" value="AXK41308.1"/>
    <property type="molecule type" value="Genomic_DNA"/>
</dbReference>